<sequence>MNILTISFVLSACECGTDSNCTFSGLFQQKKCICKPGYWEVDGKCVACLSTCKNGNCVNEGGKDICKCNPGYFNYKETSCTACDCGPDTNCMWQPGQRKICFCKPGYAQRNDKCVACECGPDSNCTFSGLFQQKNCICKPGYRNVDGKCVVSFCSSAMMTNVDVSFALHIPMYSCLCEKNSSVKYKPVTRSDCSCVLLIVFANASRRGNCNRWKENGKSIGMGGIIGIRTCSPSNGPIKMVVSMI</sequence>
<dbReference type="OrthoDB" id="6433361at2759"/>
<dbReference type="Proteomes" id="UP000499080">
    <property type="component" value="Unassembled WGS sequence"/>
</dbReference>
<protein>
    <recommendedName>
        <fullName evidence="5">EGF-like domain-containing protein</fullName>
    </recommendedName>
</protein>
<name>A0A4Y2SKT8_ARAVE</name>
<keyword evidence="4" id="KW-1185">Reference proteome</keyword>
<evidence type="ECO:0000313" key="4">
    <source>
        <dbReference type="Proteomes" id="UP000499080"/>
    </source>
</evidence>
<dbReference type="EMBL" id="BGPR01022184">
    <property type="protein sequence ID" value="GBN88241.1"/>
    <property type="molecule type" value="Genomic_DNA"/>
</dbReference>
<reference evidence="2 4" key="1">
    <citation type="journal article" date="2019" name="Sci. Rep.">
        <title>Orb-weaving spider Araneus ventricosus genome elucidates the spidroin gene catalogue.</title>
        <authorList>
            <person name="Kono N."/>
            <person name="Nakamura H."/>
            <person name="Ohtoshi R."/>
            <person name="Moran D.A.P."/>
            <person name="Shinohara A."/>
            <person name="Yoshida Y."/>
            <person name="Fujiwara M."/>
            <person name="Mori M."/>
            <person name="Tomita M."/>
            <person name="Arakawa K."/>
        </authorList>
    </citation>
    <scope>NUCLEOTIDE SEQUENCE [LARGE SCALE GENOMIC DNA]</scope>
</reference>
<comment type="caution">
    <text evidence="2">The sequence shown here is derived from an EMBL/GenBank/DDBJ whole genome shotgun (WGS) entry which is preliminary data.</text>
</comment>
<gene>
    <name evidence="3" type="ORF">AVEN_116085_1</name>
    <name evidence="2" type="ORF">AVEN_69315_1</name>
</gene>
<organism evidence="2 4">
    <name type="scientific">Araneus ventricosus</name>
    <name type="common">Orbweaver spider</name>
    <name type="synonym">Epeira ventricosa</name>
    <dbReference type="NCBI Taxonomy" id="182803"/>
    <lineage>
        <taxon>Eukaryota</taxon>
        <taxon>Metazoa</taxon>
        <taxon>Ecdysozoa</taxon>
        <taxon>Arthropoda</taxon>
        <taxon>Chelicerata</taxon>
        <taxon>Arachnida</taxon>
        <taxon>Araneae</taxon>
        <taxon>Araneomorphae</taxon>
        <taxon>Entelegynae</taxon>
        <taxon>Araneoidea</taxon>
        <taxon>Araneidae</taxon>
        <taxon>Araneus</taxon>
    </lineage>
</organism>
<proteinExistence type="predicted"/>
<evidence type="ECO:0000256" key="1">
    <source>
        <dbReference type="SAM" id="SignalP"/>
    </source>
</evidence>
<dbReference type="EMBL" id="BGPR01022175">
    <property type="protein sequence ID" value="GBN88226.1"/>
    <property type="molecule type" value="Genomic_DNA"/>
</dbReference>
<feature type="chain" id="PRO_5036129243" description="EGF-like domain-containing protein" evidence="1">
    <location>
        <begin position="20"/>
        <end position="245"/>
    </location>
</feature>
<keyword evidence="1" id="KW-0732">Signal</keyword>
<accession>A0A4Y2SKT8</accession>
<feature type="signal peptide" evidence="1">
    <location>
        <begin position="1"/>
        <end position="19"/>
    </location>
</feature>
<dbReference type="AlphaFoldDB" id="A0A4Y2SKT8"/>
<evidence type="ECO:0008006" key="5">
    <source>
        <dbReference type="Google" id="ProtNLM"/>
    </source>
</evidence>
<evidence type="ECO:0000313" key="3">
    <source>
        <dbReference type="EMBL" id="GBN88241.1"/>
    </source>
</evidence>
<evidence type="ECO:0000313" key="2">
    <source>
        <dbReference type="EMBL" id="GBN88226.1"/>
    </source>
</evidence>